<dbReference type="PRINTS" id="PR00455">
    <property type="entry name" value="HTHTETR"/>
</dbReference>
<evidence type="ECO:0000256" key="1">
    <source>
        <dbReference type="ARBA" id="ARBA00023125"/>
    </source>
</evidence>
<accession>A0A5Q5CDM9</accession>
<evidence type="ECO:0000256" key="2">
    <source>
        <dbReference type="PROSITE-ProRule" id="PRU00335"/>
    </source>
</evidence>
<dbReference type="InterPro" id="IPR050109">
    <property type="entry name" value="HTH-type_TetR-like_transc_reg"/>
</dbReference>
<organism evidence="4">
    <name type="scientific">Mycobacterium sp. (strain JLS)</name>
    <dbReference type="NCBI Taxonomy" id="164757"/>
    <lineage>
        <taxon>Bacteria</taxon>
        <taxon>Bacillati</taxon>
        <taxon>Actinomycetota</taxon>
        <taxon>Actinomycetes</taxon>
        <taxon>Mycobacteriales</taxon>
        <taxon>Mycobacteriaceae</taxon>
        <taxon>Mycobacterium</taxon>
    </lineage>
</organism>
<name>A0A5Q5CDM9_MYCSJ</name>
<dbReference type="Gene3D" id="1.10.357.10">
    <property type="entry name" value="Tetracycline Repressor, domain 2"/>
    <property type="match status" value="1"/>
</dbReference>
<dbReference type="GO" id="GO:0000976">
    <property type="term" value="F:transcription cis-regulatory region binding"/>
    <property type="evidence" value="ECO:0007669"/>
    <property type="project" value="TreeGrafter"/>
</dbReference>
<evidence type="ECO:0000313" key="4">
    <source>
        <dbReference type="EMBL" id="ABN97278.1"/>
    </source>
</evidence>
<feature type="DNA-binding region" description="H-T-H motif" evidence="2">
    <location>
        <begin position="36"/>
        <end position="55"/>
    </location>
</feature>
<dbReference type="InterPro" id="IPR001647">
    <property type="entry name" value="HTH_TetR"/>
</dbReference>
<gene>
    <name evidence="4" type="ordered locus">Mjls_1477</name>
</gene>
<dbReference type="Pfam" id="PF00440">
    <property type="entry name" value="TetR_N"/>
    <property type="match status" value="1"/>
</dbReference>
<dbReference type="PANTHER" id="PTHR30055">
    <property type="entry name" value="HTH-TYPE TRANSCRIPTIONAL REGULATOR RUTR"/>
    <property type="match status" value="1"/>
</dbReference>
<dbReference type="EMBL" id="CP000580">
    <property type="protein sequence ID" value="ABN97278.1"/>
    <property type="molecule type" value="Genomic_DNA"/>
</dbReference>
<dbReference type="SUPFAM" id="SSF46689">
    <property type="entry name" value="Homeodomain-like"/>
    <property type="match status" value="1"/>
</dbReference>
<dbReference type="InterPro" id="IPR009057">
    <property type="entry name" value="Homeodomain-like_sf"/>
</dbReference>
<sequence>MSTLRGDLPEHHSPTAARLLTAANDLLLGRGAKGFTVADVAARAHVAKGTVYLYWPTKEDLLIGLIGRGFLHVLDDLVQQLGDDPALARPSRFCPRMLHIAVSQPLVAAVQRHDDDLLGMLADHPRSVALNNALGPGAVLESMIPLWRRNGLARTDWDIADQTFALHALISGVALSLVGPSAESAAVDDRLRVLGTAVEALLGPERAGQKQIRNTAAGIIGFLRNGQSAALQLLEQPA</sequence>
<feature type="domain" description="HTH tetR-type" evidence="3">
    <location>
        <begin position="13"/>
        <end position="73"/>
    </location>
</feature>
<dbReference type="PANTHER" id="PTHR30055:SF201">
    <property type="entry name" value="TRANSCRIPTIONAL REGULATORY PROTEIN"/>
    <property type="match status" value="1"/>
</dbReference>
<dbReference type="PROSITE" id="PS50977">
    <property type="entry name" value="HTH_TETR_2"/>
    <property type="match status" value="1"/>
</dbReference>
<reference evidence="4" key="1">
    <citation type="submission" date="2007-02" db="EMBL/GenBank/DDBJ databases">
        <title>Complete sequence of Mycobacterium sp. JLS.</title>
        <authorList>
            <consortium name="US DOE Joint Genome Institute"/>
            <person name="Copeland A."/>
            <person name="Lucas S."/>
            <person name="Lapidus A."/>
            <person name="Barry K."/>
            <person name="Detter J.C."/>
            <person name="Glavina del Rio T."/>
            <person name="Hammon N."/>
            <person name="Israni S."/>
            <person name="Dalin E."/>
            <person name="Tice H."/>
            <person name="Pitluck S."/>
            <person name="Chain P."/>
            <person name="Malfatti S."/>
            <person name="Shin M."/>
            <person name="Vergez L."/>
            <person name="Schmutz J."/>
            <person name="Larimer F."/>
            <person name="Land M."/>
            <person name="Hauser L."/>
            <person name="Kyrpides N."/>
            <person name="Mikhailova N."/>
            <person name="Miller C.D."/>
            <person name="Anderson A.J."/>
            <person name="Sims R.C."/>
            <person name="Richardson P."/>
        </authorList>
    </citation>
    <scope>NUCLEOTIDE SEQUENCE [LARGE SCALE GENOMIC DNA]</scope>
    <source>
        <strain evidence="4">JLS</strain>
    </source>
</reference>
<proteinExistence type="predicted"/>
<dbReference type="KEGG" id="mjl:Mjls_1477"/>
<dbReference type="GO" id="GO:0003700">
    <property type="term" value="F:DNA-binding transcription factor activity"/>
    <property type="evidence" value="ECO:0007669"/>
    <property type="project" value="TreeGrafter"/>
</dbReference>
<evidence type="ECO:0000259" key="3">
    <source>
        <dbReference type="PROSITE" id="PS50977"/>
    </source>
</evidence>
<dbReference type="AlphaFoldDB" id="A0A5Q5CDM9"/>
<protein>
    <submittedName>
        <fullName evidence="4">Transcriptional regulator, TetR family</fullName>
    </submittedName>
</protein>
<keyword evidence="1 2" id="KW-0238">DNA-binding</keyword>